<dbReference type="EMBL" id="JARNBH010000022">
    <property type="protein sequence ID" value="MEC0275445.1"/>
    <property type="molecule type" value="Genomic_DNA"/>
</dbReference>
<reference evidence="1 2" key="1">
    <citation type="submission" date="2023-03" db="EMBL/GenBank/DDBJ databases">
        <title>Bacillus Genome Sequencing.</title>
        <authorList>
            <person name="Dunlap C."/>
        </authorList>
    </citation>
    <scope>NUCLEOTIDE SEQUENCE [LARGE SCALE GENOMIC DNA]</scope>
    <source>
        <strain evidence="1 2">B-41290</strain>
    </source>
</reference>
<name>A0AAW9NK64_9BACI</name>
<evidence type="ECO:0000313" key="1">
    <source>
        <dbReference type="EMBL" id="MEC0275445.1"/>
    </source>
</evidence>
<organism evidence="1 2">
    <name type="scientific">Peribacillus castrilensis</name>
    <dbReference type="NCBI Taxonomy" id="2897690"/>
    <lineage>
        <taxon>Bacteria</taxon>
        <taxon>Bacillati</taxon>
        <taxon>Bacillota</taxon>
        <taxon>Bacilli</taxon>
        <taxon>Bacillales</taxon>
        <taxon>Bacillaceae</taxon>
        <taxon>Peribacillus</taxon>
    </lineage>
</organism>
<dbReference type="RefSeq" id="WP_367407619.1">
    <property type="nucleotide sequence ID" value="NZ_JARNBH010000022.1"/>
</dbReference>
<proteinExistence type="predicted"/>
<comment type="caution">
    <text evidence="1">The sequence shown here is derived from an EMBL/GenBank/DDBJ whole genome shotgun (WGS) entry which is preliminary data.</text>
</comment>
<evidence type="ECO:0000313" key="2">
    <source>
        <dbReference type="Proteomes" id="UP001307168"/>
    </source>
</evidence>
<gene>
    <name evidence="1" type="ORF">P4706_20590</name>
</gene>
<dbReference type="Proteomes" id="UP001307168">
    <property type="component" value="Unassembled WGS sequence"/>
</dbReference>
<sequence length="73" mass="8837">MQARKGGDKELYDCEEQVNEQLKVTQMVFGVLGIIVEEEKFREIKLNNNFMYDLQFLYLHNYRNLKGEYLNER</sequence>
<accession>A0AAW9NK64</accession>
<dbReference type="AlphaFoldDB" id="A0AAW9NK64"/>
<protein>
    <submittedName>
        <fullName evidence="1">Uncharacterized protein</fullName>
    </submittedName>
</protein>
<keyword evidence="2" id="KW-1185">Reference proteome</keyword>